<dbReference type="OrthoDB" id="10650060at2759"/>
<feature type="region of interest" description="Disordered" evidence="1">
    <location>
        <begin position="348"/>
        <end position="367"/>
    </location>
</feature>
<reference evidence="3" key="1">
    <citation type="submission" date="2013-09" db="EMBL/GenBank/DDBJ databases">
        <title>Corchorus olitorius genome sequencing.</title>
        <authorList>
            <person name="Alam M."/>
            <person name="Haque M.S."/>
            <person name="Islam M.S."/>
            <person name="Emdad E.M."/>
            <person name="Islam M.M."/>
            <person name="Ahmed B."/>
            <person name="Halim A."/>
            <person name="Hossen Q.M.M."/>
            <person name="Hossain M.Z."/>
            <person name="Ahmed R."/>
            <person name="Khan M.M."/>
            <person name="Islam R."/>
            <person name="Rashid M.M."/>
            <person name="Khan S.A."/>
            <person name="Rahman M.S."/>
            <person name="Alam M."/>
            <person name="Yahiya A.S."/>
            <person name="Khan M.S."/>
            <person name="Azam M.S."/>
            <person name="Haque T."/>
            <person name="Lashkar M.Z.H."/>
            <person name="Akhand A.I."/>
            <person name="Morshed G."/>
            <person name="Roy S."/>
            <person name="Uddin K.S."/>
            <person name="Rabeya T."/>
            <person name="Hossain A.S."/>
            <person name="Chowdhury A."/>
            <person name="Snigdha A.R."/>
            <person name="Mortoza M.S."/>
            <person name="Matin S.A."/>
            <person name="Hoque S.M.E."/>
            <person name="Islam M.K."/>
            <person name="Roy D.K."/>
            <person name="Haider R."/>
            <person name="Moosa M.M."/>
            <person name="Elias S.M."/>
            <person name="Hasan A.M."/>
            <person name="Jahan S."/>
            <person name="Shafiuddin M."/>
            <person name="Mahmood N."/>
            <person name="Shommy N.S."/>
        </authorList>
    </citation>
    <scope>NUCLEOTIDE SEQUENCE [LARGE SCALE GENOMIC DNA]</scope>
    <source>
        <strain evidence="3">cv. O-4</strain>
    </source>
</reference>
<feature type="compositionally biased region" description="Basic and acidic residues" evidence="1">
    <location>
        <begin position="348"/>
        <end position="359"/>
    </location>
</feature>
<dbReference type="Proteomes" id="UP000187203">
    <property type="component" value="Unassembled WGS sequence"/>
</dbReference>
<dbReference type="EMBL" id="AWUE01004254">
    <property type="protein sequence ID" value="OMP13454.1"/>
    <property type="molecule type" value="Genomic_DNA"/>
</dbReference>
<evidence type="ECO:0000256" key="1">
    <source>
        <dbReference type="SAM" id="MobiDB-lite"/>
    </source>
</evidence>
<name>A0A1R3L267_9ROSI</name>
<protein>
    <submittedName>
        <fullName evidence="2">Uncharacterized protein</fullName>
    </submittedName>
</protein>
<feature type="compositionally biased region" description="Basic and acidic residues" evidence="1">
    <location>
        <begin position="232"/>
        <end position="261"/>
    </location>
</feature>
<feature type="region of interest" description="Disordered" evidence="1">
    <location>
        <begin position="228"/>
        <end position="261"/>
    </location>
</feature>
<gene>
    <name evidence="2" type="ORF">COLO4_01657</name>
</gene>
<sequence length="535" mass="58758">MLAEGDQVAQQTRRLQCQPLFVIDHHGAPVRLTGDRAIRLEQVAVKPLTIPGSTHAQQIRLRVGVAIQADIQLIDALAIGALHTARRPVVQRHQADTDGTARSGAQVPDQHGFDFGQAGERRLVQGIEVELEGLGLDDVRRIGGNGEFADGHHRLAGRQQPGQLVAGPDVHAAKRQALPVQPQLRPLGRPRDRISSSGAYWLTYSVLLPRGDCSTLCMTLRHSMTHAAPAHEQTDADQIKHDHGDQHEGNRHPDADVGHPEDAVAEGVDHVQDRIDQGHLLPEGRQQIDGIEDPAQVGQGRQHEGRHDGDVVEVARVNGVDETAQGEDRRGEDDHQQHDAQVMHLHVGKEQRQHADDGGHGQATQDAAHGIADEDDVGRHRRDQQFFHRALELAAEEAGDHVAVGVGDHRHHDQARHDVLHVGEATHAADAIADQVTEDHEVQDHGDRRGQQRLRPDAGEAAHFAMDDGPQRHQVGLEFGTHRATLARFFSTRETNSSSRRLALFLRLCTWMPAASSWRNRALTPLALSMATSKE</sequence>
<accession>A0A1R3L267</accession>
<dbReference type="AlphaFoldDB" id="A0A1R3L267"/>
<organism evidence="2 3">
    <name type="scientific">Corchorus olitorius</name>
    <dbReference type="NCBI Taxonomy" id="93759"/>
    <lineage>
        <taxon>Eukaryota</taxon>
        <taxon>Viridiplantae</taxon>
        <taxon>Streptophyta</taxon>
        <taxon>Embryophyta</taxon>
        <taxon>Tracheophyta</taxon>
        <taxon>Spermatophyta</taxon>
        <taxon>Magnoliopsida</taxon>
        <taxon>eudicotyledons</taxon>
        <taxon>Gunneridae</taxon>
        <taxon>Pentapetalae</taxon>
        <taxon>rosids</taxon>
        <taxon>malvids</taxon>
        <taxon>Malvales</taxon>
        <taxon>Malvaceae</taxon>
        <taxon>Grewioideae</taxon>
        <taxon>Apeibeae</taxon>
        <taxon>Corchorus</taxon>
    </lineage>
</organism>
<proteinExistence type="predicted"/>
<keyword evidence="3" id="KW-1185">Reference proteome</keyword>
<evidence type="ECO:0000313" key="3">
    <source>
        <dbReference type="Proteomes" id="UP000187203"/>
    </source>
</evidence>
<evidence type="ECO:0000313" key="2">
    <source>
        <dbReference type="EMBL" id="OMP13454.1"/>
    </source>
</evidence>
<comment type="caution">
    <text evidence="2">The sequence shown here is derived from an EMBL/GenBank/DDBJ whole genome shotgun (WGS) entry which is preliminary data.</text>
</comment>